<proteinExistence type="predicted"/>
<evidence type="ECO:0000313" key="2">
    <source>
        <dbReference type="Proteomes" id="UP000434209"/>
    </source>
</evidence>
<name>A0A7Z2GAV1_9BURK</name>
<accession>A0A7Z2GAV1</accession>
<reference evidence="1 2" key="1">
    <citation type="submission" date="2019-12" db="EMBL/GenBank/DDBJ databases">
        <title>Paraburkholderia acidiphila 7Q-K02 sp. nov and Paraburkholderia acidisoli DHF22 sp. nov., two strains isolated from forest soil.</title>
        <authorList>
            <person name="Gao Z."/>
            <person name="Qiu L."/>
        </authorList>
    </citation>
    <scope>NUCLEOTIDE SEQUENCE [LARGE SCALE GENOMIC DNA]</scope>
    <source>
        <strain evidence="1 2">7Q-K02</strain>
    </source>
</reference>
<keyword evidence="2" id="KW-1185">Reference proteome</keyword>
<organism evidence="1 2">
    <name type="scientific">Paraburkholderia acidiphila</name>
    <dbReference type="NCBI Taxonomy" id="2571747"/>
    <lineage>
        <taxon>Bacteria</taxon>
        <taxon>Pseudomonadati</taxon>
        <taxon>Pseudomonadota</taxon>
        <taxon>Betaproteobacteria</taxon>
        <taxon>Burkholderiales</taxon>
        <taxon>Burkholderiaceae</taxon>
        <taxon>Paraburkholderia</taxon>
    </lineage>
</organism>
<dbReference type="InterPro" id="IPR008727">
    <property type="entry name" value="PAAR_motif"/>
</dbReference>
<dbReference type="Pfam" id="PF05488">
    <property type="entry name" value="PAAR_motif"/>
    <property type="match status" value="1"/>
</dbReference>
<dbReference type="KEGG" id="pacp:FAZ97_25380"/>
<dbReference type="AlphaFoldDB" id="A0A7Z2GAV1"/>
<dbReference type="EMBL" id="CP046911">
    <property type="protein sequence ID" value="QGZ58332.1"/>
    <property type="molecule type" value="Genomic_DNA"/>
</dbReference>
<dbReference type="OrthoDB" id="8565659at2"/>
<sequence length="89" mass="9793">MAPAQATGTRCCVSGEFSRRLRRSPWNNFMGRSLARKGDAALCAQHGPTVVGEGYEKFPDRDGKWVAMHHQRCACGCRLISSLQNVNIA</sequence>
<protein>
    <submittedName>
        <fullName evidence="1">PAAR domain-containing protein</fullName>
    </submittedName>
</protein>
<dbReference type="Proteomes" id="UP000434209">
    <property type="component" value="Chromosome 3"/>
</dbReference>
<gene>
    <name evidence="1" type="ORF">FAZ97_25380</name>
</gene>
<evidence type="ECO:0000313" key="1">
    <source>
        <dbReference type="EMBL" id="QGZ58332.1"/>
    </source>
</evidence>